<accession>A0A3B5LUH1</accession>
<dbReference type="InterPro" id="IPR001611">
    <property type="entry name" value="Leu-rich_rpt"/>
</dbReference>
<dbReference type="PROSITE" id="PS51450">
    <property type="entry name" value="LRR"/>
    <property type="match status" value="1"/>
</dbReference>
<feature type="chain" id="PRO_5017368907" description="LRRNT domain-containing protein" evidence="4">
    <location>
        <begin position="20"/>
        <end position="157"/>
    </location>
</feature>
<evidence type="ECO:0000313" key="5">
    <source>
        <dbReference type="Ensembl" id="ENSXCOP00000014500.1"/>
    </source>
</evidence>
<keyword evidence="3" id="KW-0677">Repeat</keyword>
<feature type="signal peptide" evidence="4">
    <location>
        <begin position="1"/>
        <end position="19"/>
    </location>
</feature>
<sequence length="157" mass="17454">MRVDLFWICLWCFIRPSASGQGQSTAVCSPSCSCDEDGGADCSGRGLTTVPTGLSTFTYYLDLSMNNITELPANVFKKFPYLEELRLDANHITTVPDDSFEGLQQLRHLWLDDNHLTEVPVSSLRHQSNLQALTLALNRILYIPDNAFGNLTSLVVL</sequence>
<dbReference type="SMART" id="SM00369">
    <property type="entry name" value="LRR_TYP"/>
    <property type="match status" value="4"/>
</dbReference>
<dbReference type="Proteomes" id="UP000261380">
    <property type="component" value="Unplaced"/>
</dbReference>
<dbReference type="SUPFAM" id="SSF52058">
    <property type="entry name" value="L domain-like"/>
    <property type="match status" value="1"/>
</dbReference>
<evidence type="ECO:0000313" key="6">
    <source>
        <dbReference type="Proteomes" id="UP000261380"/>
    </source>
</evidence>
<dbReference type="AlphaFoldDB" id="A0A3B5LUH1"/>
<dbReference type="Ensembl" id="ENSXCOT00000014685.1">
    <property type="protein sequence ID" value="ENSXCOP00000014500.1"/>
    <property type="gene ID" value="ENSXCOG00000010990.1"/>
</dbReference>
<evidence type="ECO:0000256" key="1">
    <source>
        <dbReference type="ARBA" id="ARBA00022614"/>
    </source>
</evidence>
<evidence type="ECO:0000256" key="4">
    <source>
        <dbReference type="SAM" id="SignalP"/>
    </source>
</evidence>
<dbReference type="PANTHER" id="PTHR24369:SF210">
    <property type="entry name" value="CHAOPTIN-RELATED"/>
    <property type="match status" value="1"/>
</dbReference>
<reference evidence="5" key="2">
    <citation type="submission" date="2025-09" db="UniProtKB">
        <authorList>
            <consortium name="Ensembl"/>
        </authorList>
    </citation>
    <scope>IDENTIFICATION</scope>
</reference>
<dbReference type="Gene3D" id="3.80.10.10">
    <property type="entry name" value="Ribonuclease Inhibitor"/>
    <property type="match status" value="1"/>
</dbReference>
<dbReference type="Pfam" id="PF13855">
    <property type="entry name" value="LRR_8"/>
    <property type="match status" value="1"/>
</dbReference>
<evidence type="ECO:0000256" key="2">
    <source>
        <dbReference type="ARBA" id="ARBA00022729"/>
    </source>
</evidence>
<dbReference type="PANTHER" id="PTHR24369">
    <property type="entry name" value="ANTIGEN BSP, PUTATIVE-RELATED"/>
    <property type="match status" value="1"/>
</dbReference>
<dbReference type="InterPro" id="IPR032675">
    <property type="entry name" value="LRR_dom_sf"/>
</dbReference>
<dbReference type="GeneTree" id="ENSGT00940000157925"/>
<evidence type="ECO:0000256" key="3">
    <source>
        <dbReference type="ARBA" id="ARBA00022737"/>
    </source>
</evidence>
<evidence type="ECO:0008006" key="7">
    <source>
        <dbReference type="Google" id="ProtNLM"/>
    </source>
</evidence>
<protein>
    <recommendedName>
        <fullName evidence="7">LRRNT domain-containing protein</fullName>
    </recommendedName>
</protein>
<dbReference type="GO" id="GO:0005886">
    <property type="term" value="C:plasma membrane"/>
    <property type="evidence" value="ECO:0007669"/>
    <property type="project" value="TreeGrafter"/>
</dbReference>
<organism evidence="5 6">
    <name type="scientific">Xiphophorus couchianus</name>
    <name type="common">Monterrey platyfish</name>
    <dbReference type="NCBI Taxonomy" id="32473"/>
    <lineage>
        <taxon>Eukaryota</taxon>
        <taxon>Metazoa</taxon>
        <taxon>Chordata</taxon>
        <taxon>Craniata</taxon>
        <taxon>Vertebrata</taxon>
        <taxon>Euteleostomi</taxon>
        <taxon>Actinopterygii</taxon>
        <taxon>Neopterygii</taxon>
        <taxon>Teleostei</taxon>
        <taxon>Neoteleostei</taxon>
        <taxon>Acanthomorphata</taxon>
        <taxon>Ovalentaria</taxon>
        <taxon>Atherinomorphae</taxon>
        <taxon>Cyprinodontiformes</taxon>
        <taxon>Poeciliidae</taxon>
        <taxon>Poeciliinae</taxon>
        <taxon>Xiphophorus</taxon>
    </lineage>
</organism>
<dbReference type="InterPro" id="IPR003591">
    <property type="entry name" value="Leu-rich_rpt_typical-subtyp"/>
</dbReference>
<dbReference type="InterPro" id="IPR050541">
    <property type="entry name" value="LRR_TM_domain-containing"/>
</dbReference>
<keyword evidence="2 4" id="KW-0732">Signal</keyword>
<name>A0A3B5LUH1_9TELE</name>
<keyword evidence="1" id="KW-0433">Leucine-rich repeat</keyword>
<proteinExistence type="predicted"/>
<reference evidence="5" key="1">
    <citation type="submission" date="2025-08" db="UniProtKB">
        <authorList>
            <consortium name="Ensembl"/>
        </authorList>
    </citation>
    <scope>IDENTIFICATION</scope>
</reference>
<keyword evidence="6" id="KW-1185">Reference proteome</keyword>